<dbReference type="GeneID" id="92382022"/>
<evidence type="ECO:0000313" key="3">
    <source>
        <dbReference type="Proteomes" id="UP000195570"/>
    </source>
</evidence>
<sequence length="627" mass="69972">MLDLFASLVEQHFMCRFPTRSHWPGPHRHSSGDKMVEESNNKSKTKKEEMLEPKGPDKEASSSALFPVDMLELTQGTTVRSSTLPIMQQMQQSSFSWSQLPNFVGDTDSPCKQSPSIRWDWSAARTAAERAPQKTNTQGLRECKQLQPQGEGHFSSVIHHRQGNHSLHLTVHHGWHSAVTTARANIRQEQTNVPQGLLMYRAPPCTSFFPQFESVVNSTTHGDMDFSTSIPQLGPLQDGLGSVTDPTLYSTHEQMMNSETCHSRTVGYITLGSNDTNRKYGDEDASKQYIGIGSEVVIPTVVPNTIESLQGTTNTIKEGTLLQSSRLICLEDSGYGGGEAQEIPLKHVNSPRRRRTAECTYCLYERPLHCDARDGSDEYRPEFYVGLDDDYHQDYKVFDALSIVTTSSCCFGMGMKGLKPPETSENVQRFLTLINRCSSTDGDSDGEREVTVVTDGGEADPAFPVEFLTMPHKEEAPLQLLPSSSTTDSKHVSFARIGNAKPPASYAFEEFVYAEKLKAKQENSLAVSKHIKEARAAYDISNQVPAHDAPLVFGNYPTVTRETARMSHGGCSQHMWTRNQGSDEVASPHFWRRGSDEAGEQRREIHTFVRRWLEEVHEATVVTQHKG</sequence>
<organism evidence="2 3">
    <name type="scientific">Trypanosoma equiperdum</name>
    <dbReference type="NCBI Taxonomy" id="5694"/>
    <lineage>
        <taxon>Eukaryota</taxon>
        <taxon>Discoba</taxon>
        <taxon>Euglenozoa</taxon>
        <taxon>Kinetoplastea</taxon>
        <taxon>Metakinetoplastina</taxon>
        <taxon>Trypanosomatida</taxon>
        <taxon>Trypanosomatidae</taxon>
        <taxon>Trypanosoma</taxon>
    </lineage>
</organism>
<proteinExistence type="predicted"/>
<feature type="compositionally biased region" description="Basic and acidic residues" evidence="1">
    <location>
        <begin position="30"/>
        <end position="60"/>
    </location>
</feature>
<gene>
    <name evidence="2" type="ORF">TEOVI_000808800</name>
</gene>
<evidence type="ECO:0000256" key="1">
    <source>
        <dbReference type="SAM" id="MobiDB-lite"/>
    </source>
</evidence>
<dbReference type="VEuPathDB" id="TriTrypDB:TEOVI_000808800"/>
<comment type="caution">
    <text evidence="2">The sequence shown here is derived from an EMBL/GenBank/DDBJ whole genome shotgun (WGS) entry which is preliminary data.</text>
</comment>
<dbReference type="Proteomes" id="UP000195570">
    <property type="component" value="Unassembled WGS sequence"/>
</dbReference>
<protein>
    <submittedName>
        <fullName evidence="2">Uncharacterized protein</fullName>
    </submittedName>
</protein>
<evidence type="ECO:0000313" key="2">
    <source>
        <dbReference type="EMBL" id="SCU68034.1"/>
    </source>
</evidence>
<name>A0A1G4I7Q0_TRYEQ</name>
<dbReference type="RefSeq" id="XP_067079274.1">
    <property type="nucleotide sequence ID" value="XM_067223173.1"/>
</dbReference>
<accession>A0A1G4I7Q0</accession>
<keyword evidence="3" id="KW-1185">Reference proteome</keyword>
<feature type="region of interest" description="Disordered" evidence="1">
    <location>
        <begin position="19"/>
        <end position="61"/>
    </location>
</feature>
<reference evidence="2" key="1">
    <citation type="submission" date="2016-09" db="EMBL/GenBank/DDBJ databases">
        <authorList>
            <person name="Hebert L."/>
            <person name="Moumen B."/>
        </authorList>
    </citation>
    <scope>NUCLEOTIDE SEQUENCE [LARGE SCALE GENOMIC DNA]</scope>
    <source>
        <strain evidence="2">OVI</strain>
    </source>
</reference>
<dbReference type="EMBL" id="CZPT02000867">
    <property type="protein sequence ID" value="SCU68034.1"/>
    <property type="molecule type" value="Genomic_DNA"/>
</dbReference>
<dbReference type="AlphaFoldDB" id="A0A1G4I7Q0"/>